<keyword evidence="2" id="KW-0012">Acyltransferase</keyword>
<evidence type="ECO:0008006" key="5">
    <source>
        <dbReference type="Google" id="ProtNLM"/>
    </source>
</evidence>
<dbReference type="OrthoDB" id="10260017at2759"/>
<dbReference type="AlphaFoldDB" id="A0A9P9EIB3"/>
<dbReference type="InterPro" id="IPR053710">
    <property type="entry name" value="Arylamine_NAT_domain_sf"/>
</dbReference>
<organism evidence="3 4">
    <name type="scientific">Dactylonectria estremocensis</name>
    <dbReference type="NCBI Taxonomy" id="1079267"/>
    <lineage>
        <taxon>Eukaryota</taxon>
        <taxon>Fungi</taxon>
        <taxon>Dikarya</taxon>
        <taxon>Ascomycota</taxon>
        <taxon>Pezizomycotina</taxon>
        <taxon>Sordariomycetes</taxon>
        <taxon>Hypocreomycetidae</taxon>
        <taxon>Hypocreales</taxon>
        <taxon>Nectriaceae</taxon>
        <taxon>Dactylonectria</taxon>
    </lineage>
</organism>
<comment type="similarity">
    <text evidence="1 2">Belongs to the arylamine N-acetyltransferase family.</text>
</comment>
<evidence type="ECO:0000313" key="3">
    <source>
        <dbReference type="EMBL" id="KAH7140079.1"/>
    </source>
</evidence>
<gene>
    <name evidence="3" type="ORF">B0J13DRAFT_557117</name>
</gene>
<dbReference type="PRINTS" id="PR01543">
    <property type="entry name" value="ANATRNSFRASE"/>
</dbReference>
<dbReference type="Proteomes" id="UP000717696">
    <property type="component" value="Unassembled WGS sequence"/>
</dbReference>
<evidence type="ECO:0000256" key="2">
    <source>
        <dbReference type="RuleBase" id="RU003452"/>
    </source>
</evidence>
<dbReference type="Pfam" id="PF00797">
    <property type="entry name" value="Acetyltransf_2"/>
    <property type="match status" value="1"/>
</dbReference>
<proteinExistence type="inferred from homology"/>
<dbReference type="SUPFAM" id="SSF54001">
    <property type="entry name" value="Cysteine proteinases"/>
    <property type="match status" value="1"/>
</dbReference>
<keyword evidence="4" id="KW-1185">Reference proteome</keyword>
<name>A0A9P9EIB3_9HYPO</name>
<dbReference type="PANTHER" id="PTHR11786:SF0">
    <property type="entry name" value="ARYLAMINE N-ACETYLTRANSFERASE 4-RELATED"/>
    <property type="match status" value="1"/>
</dbReference>
<dbReference type="InterPro" id="IPR038765">
    <property type="entry name" value="Papain-like_cys_pep_sf"/>
</dbReference>
<keyword evidence="2" id="KW-0808">Transferase</keyword>
<dbReference type="InterPro" id="IPR001447">
    <property type="entry name" value="Arylamine_N-AcTrfase"/>
</dbReference>
<evidence type="ECO:0000256" key="1">
    <source>
        <dbReference type="ARBA" id="ARBA00006547"/>
    </source>
</evidence>
<evidence type="ECO:0000313" key="4">
    <source>
        <dbReference type="Proteomes" id="UP000717696"/>
    </source>
</evidence>
<accession>A0A9P9EIB3</accession>
<sequence>MYTTQQVDQYLNYIGLPREQHPEDALQLLAELQKRQLERVPFENLSLHYSTQKVLSLEPNDLFQKIVVRGRGGYCLENNNFFGAILRSLGFDSMYAAGRVRRPATDDKQGAWIGWSHLVNLVKIDNLRYLVDVGHGTSCPTQPILLGGGVVDGIIPQQYKVDFTQLPQHSDPSQRLWVYSHRISQESPWVEAYCFTETEYFETDFDTMNLYPMTSPKSFFTQNVLAQRFLMDAKTKELIGFVALFGNRIKRSIRGTEIVLGTFSDEEERVRTIDQWFRIRLSEEEQLAIGGHIGELRA</sequence>
<dbReference type="Gene3D" id="3.30.2140.20">
    <property type="match status" value="1"/>
</dbReference>
<reference evidence="3" key="1">
    <citation type="journal article" date="2021" name="Nat. Commun.">
        <title>Genetic determinants of endophytism in the Arabidopsis root mycobiome.</title>
        <authorList>
            <person name="Mesny F."/>
            <person name="Miyauchi S."/>
            <person name="Thiergart T."/>
            <person name="Pickel B."/>
            <person name="Atanasova L."/>
            <person name="Karlsson M."/>
            <person name="Huettel B."/>
            <person name="Barry K.W."/>
            <person name="Haridas S."/>
            <person name="Chen C."/>
            <person name="Bauer D."/>
            <person name="Andreopoulos W."/>
            <person name="Pangilinan J."/>
            <person name="LaButti K."/>
            <person name="Riley R."/>
            <person name="Lipzen A."/>
            <person name="Clum A."/>
            <person name="Drula E."/>
            <person name="Henrissat B."/>
            <person name="Kohler A."/>
            <person name="Grigoriev I.V."/>
            <person name="Martin F.M."/>
            <person name="Hacquard S."/>
        </authorList>
    </citation>
    <scope>NUCLEOTIDE SEQUENCE</scope>
    <source>
        <strain evidence="3">MPI-CAGE-AT-0021</strain>
    </source>
</reference>
<comment type="caution">
    <text evidence="3">The sequence shown here is derived from an EMBL/GenBank/DDBJ whole genome shotgun (WGS) entry which is preliminary data.</text>
</comment>
<dbReference type="GO" id="GO:0016407">
    <property type="term" value="F:acetyltransferase activity"/>
    <property type="evidence" value="ECO:0007669"/>
    <property type="project" value="InterPro"/>
</dbReference>
<protein>
    <recommendedName>
        <fullName evidence="5">Arylamine N-acetyltransferase</fullName>
    </recommendedName>
</protein>
<dbReference type="EMBL" id="JAGMUU010000013">
    <property type="protein sequence ID" value="KAH7140079.1"/>
    <property type="molecule type" value="Genomic_DNA"/>
</dbReference>
<dbReference type="PANTHER" id="PTHR11786">
    <property type="entry name" value="N-HYDROXYARYLAMINE O-ACETYLTRANSFERASE"/>
    <property type="match status" value="1"/>
</dbReference>